<dbReference type="Pfam" id="PF00672">
    <property type="entry name" value="HAMP"/>
    <property type="match status" value="1"/>
</dbReference>
<evidence type="ECO:0000256" key="1">
    <source>
        <dbReference type="SAM" id="Phobius"/>
    </source>
</evidence>
<keyword evidence="1" id="KW-0812">Transmembrane</keyword>
<feature type="domain" description="EAL" evidence="2">
    <location>
        <begin position="403"/>
        <end position="636"/>
    </location>
</feature>
<accession>A0A291HN58</accession>
<dbReference type="InterPro" id="IPR042461">
    <property type="entry name" value="LapD_MoxY_peri_C"/>
</dbReference>
<dbReference type="AlphaFoldDB" id="A0A291HN58"/>
<reference evidence="6" key="1">
    <citation type="submission" date="2015-09" db="EMBL/GenBank/DDBJ databases">
        <authorList>
            <person name="Shao Z."/>
            <person name="Wang L."/>
        </authorList>
    </citation>
    <scope>NUCLEOTIDE SEQUENCE [LARGE SCALE GENOMIC DNA]</scope>
    <source>
        <strain evidence="6">F13-1</strain>
    </source>
</reference>
<dbReference type="PROSITE" id="PS50883">
    <property type="entry name" value="EAL"/>
    <property type="match status" value="1"/>
</dbReference>
<keyword evidence="1" id="KW-1133">Transmembrane helix</keyword>
<evidence type="ECO:0000259" key="3">
    <source>
        <dbReference type="PROSITE" id="PS50885"/>
    </source>
</evidence>
<feature type="domain" description="GGDEF" evidence="4">
    <location>
        <begin position="263"/>
        <end position="395"/>
    </location>
</feature>
<dbReference type="PROSITE" id="PS50885">
    <property type="entry name" value="HAMP"/>
    <property type="match status" value="1"/>
</dbReference>
<dbReference type="InterPro" id="IPR043128">
    <property type="entry name" value="Rev_trsase/Diguanyl_cyclase"/>
</dbReference>
<dbReference type="SMART" id="SM00267">
    <property type="entry name" value="GGDEF"/>
    <property type="match status" value="1"/>
</dbReference>
<dbReference type="GO" id="GO:0071111">
    <property type="term" value="F:cyclic-guanylate-specific phosphodiesterase activity"/>
    <property type="evidence" value="ECO:0007669"/>
    <property type="project" value="InterPro"/>
</dbReference>
<organism evidence="5 6">
    <name type="scientific">Zobellella denitrificans</name>
    <dbReference type="NCBI Taxonomy" id="347534"/>
    <lineage>
        <taxon>Bacteria</taxon>
        <taxon>Pseudomonadati</taxon>
        <taxon>Pseudomonadota</taxon>
        <taxon>Gammaproteobacteria</taxon>
        <taxon>Aeromonadales</taxon>
        <taxon>Aeromonadaceae</taxon>
        <taxon>Zobellella</taxon>
    </lineage>
</organism>
<evidence type="ECO:0000313" key="5">
    <source>
        <dbReference type="EMBL" id="ATG73539.1"/>
    </source>
</evidence>
<dbReference type="InterPro" id="IPR000160">
    <property type="entry name" value="GGDEF_dom"/>
</dbReference>
<dbReference type="SUPFAM" id="SSF55073">
    <property type="entry name" value="Nucleotide cyclase"/>
    <property type="match status" value="1"/>
</dbReference>
<dbReference type="CDD" id="cd06225">
    <property type="entry name" value="HAMP"/>
    <property type="match status" value="1"/>
</dbReference>
<dbReference type="KEGG" id="zdf:AN401_06440"/>
<evidence type="ECO:0000259" key="2">
    <source>
        <dbReference type="PROSITE" id="PS50883"/>
    </source>
</evidence>
<dbReference type="Pfam" id="PF16448">
    <property type="entry name" value="LapD_MoxY_N"/>
    <property type="match status" value="1"/>
</dbReference>
<sequence length="636" mass="71139">MTLYRQLLVTMLLLFAMLFITAYSVQFSSTRNYLAQQQQTTVINTVTSLGLALTPYLETSDTLGAESVINAVFDGGFYRRVRLDLLAADQQIIREHTSLPRRVPAWFVNLGLFEGAKYDAVLTSGWLQLGHLYVEGHPGQAYYELWQGMSRLATWFLACFLLVWGLLVLALRYLLKPLHDIEKQAREIELHHFGKAIPLPATRELREVVAAINNMAGKLELQFKEQADEAERLRQRAFLDEASGLGNRSYFVSQSQSWLGETGGGTVILISVDMLESLYQEEGFAVRDEMIRAVAGSLRQLCRRFGEHALARLSAYEFAMLVPETDGERLGILGEEINRSIADLVVDPVNGRDLSVVGMAVIQSGDNVSQLLTRADNALNKARMEHTGAVVVEHGRAEDGLGRLAWKQLVDEALAEDSFECSVQAVLDFDGKPYHEELFISIRKDGVVYHAGHFLPVVEQFKQGERLDLHIIGRALALLAERPQLKLAVNLTRQSCHQESFWTALTEMLEQYKEAGRRLALELPESAFASGKDILVSPLASLKVVWGIDHFGRHFDLLTQLGELRPHYVKLDHGYTSQVAEPGFDDAFLAAVCRAAHNMGAVTIATRVETEPQVRLLKTLHVDAYQGFISPPRQLP</sequence>
<dbReference type="GO" id="GO:0016020">
    <property type="term" value="C:membrane"/>
    <property type="evidence" value="ECO:0007669"/>
    <property type="project" value="InterPro"/>
</dbReference>
<proteinExistence type="predicted"/>
<dbReference type="InterPro" id="IPR029787">
    <property type="entry name" value="Nucleotide_cyclase"/>
</dbReference>
<dbReference type="InterPro" id="IPR032244">
    <property type="entry name" value="LapD_MoxY_N"/>
</dbReference>
<dbReference type="CDD" id="cd01948">
    <property type="entry name" value="EAL"/>
    <property type="match status" value="1"/>
</dbReference>
<dbReference type="SUPFAM" id="SSF141868">
    <property type="entry name" value="EAL domain-like"/>
    <property type="match status" value="1"/>
</dbReference>
<evidence type="ECO:0000313" key="6">
    <source>
        <dbReference type="Proteomes" id="UP000217763"/>
    </source>
</evidence>
<protein>
    <submittedName>
        <fullName evidence="5">Diguanylate cyclase</fullName>
    </submittedName>
</protein>
<keyword evidence="1" id="KW-0472">Membrane</keyword>
<dbReference type="GO" id="GO:0007165">
    <property type="term" value="P:signal transduction"/>
    <property type="evidence" value="ECO:0007669"/>
    <property type="project" value="InterPro"/>
</dbReference>
<dbReference type="PANTHER" id="PTHR33121:SF79">
    <property type="entry name" value="CYCLIC DI-GMP PHOSPHODIESTERASE PDED-RELATED"/>
    <property type="match status" value="1"/>
</dbReference>
<evidence type="ECO:0000259" key="4">
    <source>
        <dbReference type="PROSITE" id="PS50887"/>
    </source>
</evidence>
<feature type="domain" description="HAMP" evidence="3">
    <location>
        <begin position="172"/>
        <end position="224"/>
    </location>
</feature>
<dbReference type="InterPro" id="IPR003660">
    <property type="entry name" value="HAMP_dom"/>
</dbReference>
<dbReference type="Pfam" id="PF00563">
    <property type="entry name" value="EAL"/>
    <property type="match status" value="1"/>
</dbReference>
<dbReference type="SMART" id="SM00304">
    <property type="entry name" value="HAMP"/>
    <property type="match status" value="1"/>
</dbReference>
<dbReference type="Pfam" id="PF00990">
    <property type="entry name" value="GGDEF"/>
    <property type="match status" value="1"/>
</dbReference>
<dbReference type="Gene3D" id="3.30.70.270">
    <property type="match status" value="1"/>
</dbReference>
<name>A0A291HN58_9GAMM</name>
<dbReference type="PROSITE" id="PS50887">
    <property type="entry name" value="GGDEF"/>
    <property type="match status" value="1"/>
</dbReference>
<dbReference type="Gene3D" id="3.30.110.200">
    <property type="match status" value="1"/>
</dbReference>
<dbReference type="Proteomes" id="UP000217763">
    <property type="component" value="Chromosome"/>
</dbReference>
<gene>
    <name evidence="5" type="ORF">AN401_06440</name>
</gene>
<dbReference type="RefSeq" id="WP_096778845.1">
    <property type="nucleotide sequence ID" value="NZ_CP012621.1"/>
</dbReference>
<dbReference type="PANTHER" id="PTHR33121">
    <property type="entry name" value="CYCLIC DI-GMP PHOSPHODIESTERASE PDEF"/>
    <property type="match status" value="1"/>
</dbReference>
<dbReference type="Gene3D" id="3.20.20.450">
    <property type="entry name" value="EAL domain"/>
    <property type="match status" value="1"/>
</dbReference>
<dbReference type="InterPro" id="IPR035919">
    <property type="entry name" value="EAL_sf"/>
</dbReference>
<dbReference type="InterPro" id="IPR050706">
    <property type="entry name" value="Cyclic-di-GMP_PDE-like"/>
</dbReference>
<dbReference type="InterPro" id="IPR001633">
    <property type="entry name" value="EAL_dom"/>
</dbReference>
<dbReference type="SMART" id="SM00052">
    <property type="entry name" value="EAL"/>
    <property type="match status" value="1"/>
</dbReference>
<dbReference type="EMBL" id="CP012621">
    <property type="protein sequence ID" value="ATG73539.1"/>
    <property type="molecule type" value="Genomic_DNA"/>
</dbReference>
<keyword evidence="6" id="KW-1185">Reference proteome</keyword>
<dbReference type="Gene3D" id="6.20.270.20">
    <property type="entry name" value="LapD/MoxY periplasmic domain"/>
    <property type="match status" value="1"/>
</dbReference>
<dbReference type="Gene3D" id="6.10.340.10">
    <property type="match status" value="1"/>
</dbReference>
<feature type="transmembrane region" description="Helical" evidence="1">
    <location>
        <begin position="152"/>
        <end position="175"/>
    </location>
</feature>